<name>A0A6C0IBP2_9ZZZZ</name>
<sequence length="36" mass="4243">MKNMVATLIKLEDWIPKKNIPTIFSKTDSGIEYRNF</sequence>
<dbReference type="AlphaFoldDB" id="A0A6C0IBP2"/>
<reference evidence="1" key="1">
    <citation type="journal article" date="2020" name="Nature">
        <title>Giant virus diversity and host interactions through global metagenomics.</title>
        <authorList>
            <person name="Schulz F."/>
            <person name="Roux S."/>
            <person name="Paez-Espino D."/>
            <person name="Jungbluth S."/>
            <person name="Walsh D.A."/>
            <person name="Denef V.J."/>
            <person name="McMahon K.D."/>
            <person name="Konstantinidis K.T."/>
            <person name="Eloe-Fadrosh E.A."/>
            <person name="Kyrpides N.C."/>
            <person name="Woyke T."/>
        </authorList>
    </citation>
    <scope>NUCLEOTIDE SEQUENCE</scope>
    <source>
        <strain evidence="1">GVMAG-M-3300023184-68</strain>
    </source>
</reference>
<proteinExistence type="predicted"/>
<accession>A0A6C0IBP2</accession>
<protein>
    <submittedName>
        <fullName evidence="1">Uncharacterized protein</fullName>
    </submittedName>
</protein>
<dbReference type="EMBL" id="MN740153">
    <property type="protein sequence ID" value="QHT90149.1"/>
    <property type="molecule type" value="Genomic_DNA"/>
</dbReference>
<organism evidence="1">
    <name type="scientific">viral metagenome</name>
    <dbReference type="NCBI Taxonomy" id="1070528"/>
    <lineage>
        <taxon>unclassified sequences</taxon>
        <taxon>metagenomes</taxon>
        <taxon>organismal metagenomes</taxon>
    </lineage>
</organism>
<evidence type="ECO:0000313" key="1">
    <source>
        <dbReference type="EMBL" id="QHT90149.1"/>
    </source>
</evidence>